<proteinExistence type="inferred from homology"/>
<feature type="domain" description="Dihydroxy-acid/6-phosphogluconate dehydratase C-terminal" evidence="10">
    <location>
        <begin position="444"/>
        <end position="637"/>
    </location>
</feature>
<comment type="similarity">
    <text evidence="1">Belongs to the IlvD/Edd family.</text>
</comment>
<dbReference type="PROSITE" id="PS00886">
    <property type="entry name" value="ILVD_EDD_1"/>
    <property type="match status" value="1"/>
</dbReference>
<feature type="region of interest" description="Disordered" evidence="8">
    <location>
        <begin position="1"/>
        <end position="85"/>
    </location>
</feature>
<evidence type="ECO:0000256" key="7">
    <source>
        <dbReference type="ARBA" id="ARBA00023304"/>
    </source>
</evidence>
<dbReference type="Gene3D" id="3.50.30.80">
    <property type="entry name" value="IlvD/EDD C-terminal domain-like"/>
    <property type="match status" value="1"/>
</dbReference>
<evidence type="ECO:0000313" key="11">
    <source>
        <dbReference type="EMBL" id="GAA1557580.1"/>
    </source>
</evidence>
<keyword evidence="12" id="KW-1185">Reference proteome</keyword>
<accession>A0ABN2CH50</accession>
<keyword evidence="7" id="KW-0100">Branched-chain amino acid biosynthesis</keyword>
<feature type="compositionally biased region" description="Low complexity" evidence="8">
    <location>
        <begin position="12"/>
        <end position="22"/>
    </location>
</feature>
<dbReference type="SUPFAM" id="SSF143975">
    <property type="entry name" value="IlvD/EDD N-terminal domain-like"/>
    <property type="match status" value="1"/>
</dbReference>
<dbReference type="PANTHER" id="PTHR43183">
    <property type="entry name" value="HYPOTHETICAL DIHYDROXYACID DEHYDRATASE (EUROFUNG)-RELATED"/>
    <property type="match status" value="1"/>
</dbReference>
<evidence type="ECO:0000256" key="1">
    <source>
        <dbReference type="ARBA" id="ARBA00006486"/>
    </source>
</evidence>
<dbReference type="SUPFAM" id="SSF52016">
    <property type="entry name" value="LeuD/IlvD-like"/>
    <property type="match status" value="1"/>
</dbReference>
<organism evidence="11 12">
    <name type="scientific">Kribbella lupini</name>
    <dbReference type="NCBI Taxonomy" id="291602"/>
    <lineage>
        <taxon>Bacteria</taxon>
        <taxon>Bacillati</taxon>
        <taxon>Actinomycetota</taxon>
        <taxon>Actinomycetes</taxon>
        <taxon>Propionibacteriales</taxon>
        <taxon>Kribbellaceae</taxon>
        <taxon>Kribbella</taxon>
    </lineage>
</organism>
<name>A0ABN2CH50_9ACTN</name>
<dbReference type="NCBIfam" id="NF004784">
    <property type="entry name" value="PRK06131.1"/>
    <property type="match status" value="1"/>
</dbReference>
<evidence type="ECO:0000256" key="3">
    <source>
        <dbReference type="ARBA" id="ARBA00022723"/>
    </source>
</evidence>
<comment type="caution">
    <text evidence="11">The sequence shown here is derived from an EMBL/GenBank/DDBJ whole genome shotgun (WGS) entry which is preliminary data.</text>
</comment>
<keyword evidence="5" id="KW-0411">Iron-sulfur</keyword>
<dbReference type="InterPro" id="IPR052352">
    <property type="entry name" value="Sugar_Degrad_Dehydratases"/>
</dbReference>
<keyword evidence="4" id="KW-0408">Iron</keyword>
<dbReference type="InterPro" id="IPR037237">
    <property type="entry name" value="IlvD/EDD_N"/>
</dbReference>
<dbReference type="Pfam" id="PF24877">
    <property type="entry name" value="ILV_EDD_C"/>
    <property type="match status" value="1"/>
</dbReference>
<gene>
    <name evidence="11" type="ORF">GCM10009741_72970</name>
</gene>
<evidence type="ECO:0000259" key="9">
    <source>
        <dbReference type="Pfam" id="PF00920"/>
    </source>
</evidence>
<dbReference type="Pfam" id="PF00920">
    <property type="entry name" value="ILVD_EDD_N"/>
    <property type="match status" value="1"/>
</dbReference>
<sequence>MTDLPPTDDPNDINTPADQGPAASGGAGAGSPAAGGEAGAGGPSIPSLQRDAEGEPTPEKTGRPAGEPPSAAGHGETGRRSFDHWFGEKDRNGFIHRSWMRAQGFSDEVFDGRPVIGICNTWSELTPCNAHLRRLAESVKRGVWQAGGFPLEFPVMSLGETMLRPTAMLFRNLLSMDVEESLRGNPIDGAILLTGCDKTTPGSIMGAASVDLPTLVVTGGPMLNGKFRGCDIGSGTAVWRFTQDRNAGRMSEEDYAAAESGMSRSNGHCMTMGTASTMACMAEALGLQLTGSAAIPAVDSRRYSIAQQAGQRIVQMVHEDLKPSDILTRDAFANAVRANAAIGGSTNAVIHLLAIAGRVGVELTLDDMDEWARGVPWLVDLQPSGKYLMEDFYYAGGLPAVMREILPLLKADAITVTGKTIGENVARAERTDWSGQEGEPAHPVIRPVGNPLGSGAGTAVLKGNLAPDGAVIKQSAASERLLQHRGKALVFSSIEEYDKAVDDPELDVDEDTVLVLQNAGPRGYPGMPEVGNMTIPRKLAELGVDDMVRISDARMSGTAYGTVVLHVTPEAAVGGPLALVRTGDWIELDVAARRLHLDVPDEELAKRRADWQPPAAPTGRGWAKLYVEHVTQANQGCDLDFLIGKTGSAVARQSH</sequence>
<keyword evidence="6" id="KW-0456">Lyase</keyword>
<dbReference type="EMBL" id="BAAANC010000004">
    <property type="protein sequence ID" value="GAA1557580.1"/>
    <property type="molecule type" value="Genomic_DNA"/>
</dbReference>
<dbReference type="NCBIfam" id="NF009560">
    <property type="entry name" value="PRK13017.1"/>
    <property type="match status" value="1"/>
</dbReference>
<keyword evidence="2" id="KW-0001">2Fe-2S</keyword>
<dbReference type="InterPro" id="IPR056740">
    <property type="entry name" value="ILV_EDD_C"/>
</dbReference>
<evidence type="ECO:0000259" key="10">
    <source>
        <dbReference type="Pfam" id="PF24877"/>
    </source>
</evidence>
<evidence type="ECO:0000256" key="8">
    <source>
        <dbReference type="SAM" id="MobiDB-lite"/>
    </source>
</evidence>
<dbReference type="InterPro" id="IPR042096">
    <property type="entry name" value="Dihydro-acid_dehy_C"/>
</dbReference>
<evidence type="ECO:0000256" key="2">
    <source>
        <dbReference type="ARBA" id="ARBA00022714"/>
    </source>
</evidence>
<dbReference type="PANTHER" id="PTHR43183:SF1">
    <property type="entry name" value="HYPOTHETICAL DIHYDROXY-ACID DEHYDRATASE (EUROFUNG)-RELATED"/>
    <property type="match status" value="1"/>
</dbReference>
<dbReference type="InterPro" id="IPR020558">
    <property type="entry name" value="DiOHA_6PGluconate_deHydtase_CS"/>
</dbReference>
<dbReference type="InterPro" id="IPR000581">
    <property type="entry name" value="ILV_EDD_N"/>
</dbReference>
<feature type="domain" description="Dihydroxy-acid/6-phosphogluconate dehydratase N-terminal" evidence="9">
    <location>
        <begin position="113"/>
        <end position="424"/>
    </location>
</feature>
<protein>
    <submittedName>
        <fullName evidence="11">IlvD/Edd family dehydratase</fullName>
    </submittedName>
</protein>
<evidence type="ECO:0000256" key="5">
    <source>
        <dbReference type="ARBA" id="ARBA00023014"/>
    </source>
</evidence>
<evidence type="ECO:0000313" key="12">
    <source>
        <dbReference type="Proteomes" id="UP001500363"/>
    </source>
</evidence>
<evidence type="ECO:0000256" key="4">
    <source>
        <dbReference type="ARBA" id="ARBA00023004"/>
    </source>
</evidence>
<feature type="region of interest" description="Disordered" evidence="8">
    <location>
        <begin position="430"/>
        <end position="449"/>
    </location>
</feature>
<dbReference type="RefSeq" id="WP_344182534.1">
    <property type="nucleotide sequence ID" value="NZ_BAAANC010000004.1"/>
</dbReference>
<feature type="compositionally biased region" description="Basic and acidic residues" evidence="8">
    <location>
        <begin position="50"/>
        <end position="62"/>
    </location>
</feature>
<evidence type="ECO:0000256" key="6">
    <source>
        <dbReference type="ARBA" id="ARBA00023239"/>
    </source>
</evidence>
<keyword evidence="7" id="KW-0028">Amino-acid biosynthesis</keyword>
<reference evidence="11 12" key="1">
    <citation type="journal article" date="2019" name="Int. J. Syst. Evol. Microbiol.">
        <title>The Global Catalogue of Microorganisms (GCM) 10K type strain sequencing project: providing services to taxonomists for standard genome sequencing and annotation.</title>
        <authorList>
            <consortium name="The Broad Institute Genomics Platform"/>
            <consortium name="The Broad Institute Genome Sequencing Center for Infectious Disease"/>
            <person name="Wu L."/>
            <person name="Ma J."/>
        </authorList>
    </citation>
    <scope>NUCLEOTIDE SEQUENCE [LARGE SCALE GENOMIC DNA]</scope>
    <source>
        <strain evidence="11 12">JCM 14303</strain>
    </source>
</reference>
<feature type="compositionally biased region" description="Basic and acidic residues" evidence="8">
    <location>
        <begin position="76"/>
        <end position="85"/>
    </location>
</feature>
<dbReference type="Proteomes" id="UP001500363">
    <property type="component" value="Unassembled WGS sequence"/>
</dbReference>
<keyword evidence="3" id="KW-0479">Metal-binding</keyword>